<evidence type="ECO:0000256" key="1">
    <source>
        <dbReference type="SAM" id="Phobius"/>
    </source>
</evidence>
<dbReference type="AlphaFoldDB" id="A0A849VHW9"/>
<dbReference type="Proteomes" id="UP000586305">
    <property type="component" value="Unassembled WGS sequence"/>
</dbReference>
<feature type="transmembrane region" description="Helical" evidence="1">
    <location>
        <begin position="42"/>
        <end position="59"/>
    </location>
</feature>
<evidence type="ECO:0000313" key="3">
    <source>
        <dbReference type="Proteomes" id="UP000586305"/>
    </source>
</evidence>
<feature type="transmembrane region" description="Helical" evidence="1">
    <location>
        <begin position="66"/>
        <end position="83"/>
    </location>
</feature>
<feature type="transmembrane region" description="Helical" evidence="1">
    <location>
        <begin position="222"/>
        <end position="247"/>
    </location>
</feature>
<dbReference type="EMBL" id="JABBPG010000005">
    <property type="protein sequence ID" value="NOU51444.1"/>
    <property type="molecule type" value="Genomic_DNA"/>
</dbReference>
<name>A0A849VHW9_9GAMM</name>
<keyword evidence="1" id="KW-0472">Membrane</keyword>
<proteinExistence type="predicted"/>
<keyword evidence="1" id="KW-1133">Transmembrane helix</keyword>
<dbReference type="RefSeq" id="WP_171626510.1">
    <property type="nucleotide sequence ID" value="NZ_JABBPG010000005.1"/>
</dbReference>
<feature type="transmembrane region" description="Helical" evidence="1">
    <location>
        <begin position="182"/>
        <end position="201"/>
    </location>
</feature>
<keyword evidence="1" id="KW-0812">Transmembrane</keyword>
<evidence type="ECO:0000313" key="2">
    <source>
        <dbReference type="EMBL" id="NOU51444.1"/>
    </source>
</evidence>
<keyword evidence="3" id="KW-1185">Reference proteome</keyword>
<dbReference type="InterPro" id="IPR021737">
    <property type="entry name" value="Phage_phiKZ_Orf197"/>
</dbReference>
<dbReference type="Pfam" id="PF11750">
    <property type="entry name" value="DUF3307"/>
    <property type="match status" value="1"/>
</dbReference>
<reference evidence="2 3" key="1">
    <citation type="submission" date="2020-04" db="EMBL/GenBank/DDBJ databases">
        <title>Pseudoalteromonas caenipelagi sp. nov., isolated from a tidal flat.</title>
        <authorList>
            <person name="Park S."/>
            <person name="Yoon J.-H."/>
        </authorList>
    </citation>
    <scope>NUCLEOTIDE SEQUENCE [LARGE SCALE GENOMIC DNA]</scope>
    <source>
        <strain evidence="2 3">JBTF-M23</strain>
    </source>
</reference>
<accession>A0A849VHW9</accession>
<comment type="caution">
    <text evidence="2">The sequence shown here is derived from an EMBL/GenBank/DDBJ whole genome shotgun (WGS) entry which is preliminary data.</text>
</comment>
<gene>
    <name evidence="2" type="ORF">HG263_12980</name>
</gene>
<feature type="transmembrane region" description="Helical" evidence="1">
    <location>
        <begin position="95"/>
        <end position="112"/>
    </location>
</feature>
<feature type="transmembrane region" description="Helical" evidence="1">
    <location>
        <begin position="132"/>
        <end position="154"/>
    </location>
</feature>
<organism evidence="2 3">
    <name type="scientific">Pseudoalteromonas caenipelagi</name>
    <dbReference type="NCBI Taxonomy" id="2726988"/>
    <lineage>
        <taxon>Bacteria</taxon>
        <taxon>Pseudomonadati</taxon>
        <taxon>Pseudomonadota</taxon>
        <taxon>Gammaproteobacteria</taxon>
        <taxon>Alteromonadales</taxon>
        <taxon>Pseudoalteromonadaceae</taxon>
        <taxon>Pseudoalteromonas</taxon>
    </lineage>
</organism>
<protein>
    <submittedName>
        <fullName evidence="2">DUF3307 domain-containing protein</fullName>
    </submittedName>
</protein>
<sequence length="250" mass="27788">MDDFLTVFIPFLLIHMMADFYLQPNQWIAAKKQHTYRSAALYYHSLLHGVLLTIPALILELDWRSTICLVTIVAISHFVIDLWKVTRANGDDFSYFVIDQTLHICVLIAIAFHMTDGLTISNMLAHKKFSAVILIGFAYLLVLKPTSIIISAVLKNYPIPENNPCAEGIVSGGKLIGYLERMLILTFTLVGSYAAVGFVLAAKSIFRFGELNKQEGRSMTEYVLIGSLVSVVFTTLLGTLVSLALGIKIK</sequence>